<name>A0AAE1C2L4_9PEZI</name>
<keyword evidence="2" id="KW-1185">Reference proteome</keyword>
<reference evidence="1" key="1">
    <citation type="submission" date="2023-07" db="EMBL/GenBank/DDBJ databases">
        <title>Black Yeasts Isolated from many extreme environments.</title>
        <authorList>
            <person name="Coleine C."/>
            <person name="Stajich J.E."/>
            <person name="Selbmann L."/>
        </authorList>
    </citation>
    <scope>NUCLEOTIDE SEQUENCE</scope>
    <source>
        <strain evidence="1">CCFEE 5485</strain>
    </source>
</reference>
<dbReference type="AlphaFoldDB" id="A0AAE1C2L4"/>
<evidence type="ECO:0000313" key="1">
    <source>
        <dbReference type="EMBL" id="KAK3675818.1"/>
    </source>
</evidence>
<comment type="caution">
    <text evidence="1">The sequence shown here is derived from an EMBL/GenBank/DDBJ whole genome shotgun (WGS) entry which is preliminary data.</text>
</comment>
<sequence>MAPKLEKALTIRGYLLTEDLLQLGQTKGGAQRIIVPLSTGFIRGADFEANVLPSGSDWLSLDATTGTGHLDVRINARSEEGDMIYAHYTGIIKMDAIAQKILAGKPGVKTTKPEDHYFVSTPVFEVSSEKLKWMEQSVFVSHGHFHIDDDGKPAVAWDVYKVVSQ</sequence>
<dbReference type="PANTHER" id="PTHR37315">
    <property type="entry name" value="UPF0311 PROTEIN BLR7842"/>
    <property type="match status" value="1"/>
</dbReference>
<accession>A0AAE1C2L4</accession>
<dbReference type="EMBL" id="JAUTXT010000013">
    <property type="protein sequence ID" value="KAK3675818.1"/>
    <property type="molecule type" value="Genomic_DNA"/>
</dbReference>
<protein>
    <submittedName>
        <fullName evidence="1">Uncharacterized protein</fullName>
    </submittedName>
</protein>
<dbReference type="PANTHER" id="PTHR37315:SF1">
    <property type="entry name" value="UPF0311 PROTEIN BLR7842"/>
    <property type="match status" value="1"/>
</dbReference>
<proteinExistence type="predicted"/>
<dbReference type="Gene3D" id="2.40.160.20">
    <property type="match status" value="1"/>
</dbReference>
<organism evidence="1 2">
    <name type="scientific">Recurvomyces mirabilis</name>
    <dbReference type="NCBI Taxonomy" id="574656"/>
    <lineage>
        <taxon>Eukaryota</taxon>
        <taxon>Fungi</taxon>
        <taxon>Dikarya</taxon>
        <taxon>Ascomycota</taxon>
        <taxon>Pezizomycotina</taxon>
        <taxon>Dothideomycetes</taxon>
        <taxon>Dothideomycetidae</taxon>
        <taxon>Mycosphaerellales</taxon>
        <taxon>Teratosphaeriaceae</taxon>
        <taxon>Recurvomyces</taxon>
    </lineage>
</organism>
<dbReference type="Proteomes" id="UP001274830">
    <property type="component" value="Unassembled WGS sequence"/>
</dbReference>
<evidence type="ECO:0000313" key="2">
    <source>
        <dbReference type="Proteomes" id="UP001274830"/>
    </source>
</evidence>
<gene>
    <name evidence="1" type="ORF">LTR78_004459</name>
</gene>
<dbReference type="Pfam" id="PF11578">
    <property type="entry name" value="DUF3237"/>
    <property type="match status" value="1"/>
</dbReference>
<dbReference type="InterPro" id="IPR020915">
    <property type="entry name" value="UPF0311"/>
</dbReference>